<accession>A0A1E5R8I6</accession>
<proteinExistence type="predicted"/>
<dbReference type="CDD" id="cd00073">
    <property type="entry name" value="H15"/>
    <property type="match status" value="1"/>
</dbReference>
<feature type="region of interest" description="Disordered" evidence="2">
    <location>
        <begin position="65"/>
        <end position="155"/>
    </location>
</feature>
<evidence type="ECO:0000256" key="1">
    <source>
        <dbReference type="ARBA" id="ARBA00020833"/>
    </source>
</evidence>
<gene>
    <name evidence="4" type="ORF">AWRI3579_g3376</name>
</gene>
<dbReference type="EMBL" id="LPNM01000009">
    <property type="protein sequence ID" value="OEJ82843.1"/>
    <property type="molecule type" value="Genomic_DNA"/>
</dbReference>
<dbReference type="SUPFAM" id="SSF46785">
    <property type="entry name" value="Winged helix' DNA-binding domain"/>
    <property type="match status" value="1"/>
</dbReference>
<dbReference type="GO" id="GO:0006334">
    <property type="term" value="P:nucleosome assembly"/>
    <property type="evidence" value="ECO:0007669"/>
    <property type="project" value="InterPro"/>
</dbReference>
<keyword evidence="5" id="KW-1185">Reference proteome</keyword>
<protein>
    <recommendedName>
        <fullName evidence="1">Histone H1</fullName>
    </recommendedName>
</protein>
<dbReference type="STRING" id="56408.A0A1E5R8I6"/>
<reference evidence="5" key="1">
    <citation type="journal article" date="2016" name="Genome Announc.">
        <title>Genome sequences of three species of Hanseniaspora isolated from spontaneous wine fermentations.</title>
        <authorList>
            <person name="Sternes P.R."/>
            <person name="Lee D."/>
            <person name="Kutyna D.R."/>
            <person name="Borneman A.R."/>
        </authorList>
    </citation>
    <scope>NUCLEOTIDE SEQUENCE [LARGE SCALE GENOMIC DNA]</scope>
    <source>
        <strain evidence="5">AWRI3579</strain>
    </source>
</reference>
<organism evidence="4 5">
    <name type="scientific">Hanseniaspora osmophila</name>
    <dbReference type="NCBI Taxonomy" id="56408"/>
    <lineage>
        <taxon>Eukaryota</taxon>
        <taxon>Fungi</taxon>
        <taxon>Dikarya</taxon>
        <taxon>Ascomycota</taxon>
        <taxon>Saccharomycotina</taxon>
        <taxon>Saccharomycetes</taxon>
        <taxon>Saccharomycodales</taxon>
        <taxon>Saccharomycodaceae</taxon>
        <taxon>Hanseniaspora</taxon>
    </lineage>
</organism>
<feature type="compositionally biased region" description="Low complexity" evidence="2">
    <location>
        <begin position="106"/>
        <end position="131"/>
    </location>
</feature>
<dbReference type="GO" id="GO:0000786">
    <property type="term" value="C:nucleosome"/>
    <property type="evidence" value="ECO:0007669"/>
    <property type="project" value="InterPro"/>
</dbReference>
<dbReference type="Proteomes" id="UP000095728">
    <property type="component" value="Unassembled WGS sequence"/>
</dbReference>
<dbReference type="OrthoDB" id="1110759at2759"/>
<dbReference type="GO" id="GO:0003677">
    <property type="term" value="F:DNA binding"/>
    <property type="evidence" value="ECO:0007669"/>
    <property type="project" value="InterPro"/>
</dbReference>
<dbReference type="InterPro" id="IPR036388">
    <property type="entry name" value="WH-like_DNA-bd_sf"/>
</dbReference>
<dbReference type="Pfam" id="PF00538">
    <property type="entry name" value="Linker_histone"/>
    <property type="match status" value="1"/>
</dbReference>
<evidence type="ECO:0000313" key="4">
    <source>
        <dbReference type="EMBL" id="OEJ82843.1"/>
    </source>
</evidence>
<sequence>MPAKETAIKKPYKEIIADAIKESSSRTGLSRQALKKYFTEKYPTSSASHMNQAIKNGVKDGYFLQPKGPSGPIKLSAAAKVTKKPTTKKPTTSTKKTDGAKKPTKKATTATTTTTNNNNNTKKTTTTAAPKKVVKKISKKPTVASKKIVKKAVKA</sequence>
<dbReference type="InterPro" id="IPR036390">
    <property type="entry name" value="WH_DNA-bd_sf"/>
</dbReference>
<name>A0A1E5R8I6_9ASCO</name>
<feature type="domain" description="H15" evidence="3">
    <location>
        <begin position="8"/>
        <end position="77"/>
    </location>
</feature>
<comment type="caution">
    <text evidence="4">The sequence shown here is derived from an EMBL/GenBank/DDBJ whole genome shotgun (WGS) entry which is preliminary data.</text>
</comment>
<dbReference type="AlphaFoldDB" id="A0A1E5R8I6"/>
<evidence type="ECO:0000313" key="5">
    <source>
        <dbReference type="Proteomes" id="UP000095728"/>
    </source>
</evidence>
<dbReference type="InterPro" id="IPR005818">
    <property type="entry name" value="Histone_H1/H5_H15"/>
</dbReference>
<dbReference type="Gene3D" id="1.10.10.10">
    <property type="entry name" value="Winged helix-like DNA-binding domain superfamily/Winged helix DNA-binding domain"/>
    <property type="match status" value="1"/>
</dbReference>
<dbReference type="SMART" id="SM00526">
    <property type="entry name" value="H15"/>
    <property type="match status" value="1"/>
</dbReference>
<dbReference type="InParanoid" id="A0A1E5R8I6"/>
<evidence type="ECO:0000256" key="2">
    <source>
        <dbReference type="SAM" id="MobiDB-lite"/>
    </source>
</evidence>
<dbReference type="PROSITE" id="PS51504">
    <property type="entry name" value="H15"/>
    <property type="match status" value="1"/>
</dbReference>
<evidence type="ECO:0000259" key="3">
    <source>
        <dbReference type="PROSITE" id="PS51504"/>
    </source>
</evidence>